<evidence type="ECO:0000256" key="7">
    <source>
        <dbReference type="ARBA" id="ARBA00048370"/>
    </source>
</evidence>
<dbReference type="AlphaFoldDB" id="A0A2T0LWU5"/>
<evidence type="ECO:0000256" key="4">
    <source>
        <dbReference type="ARBA" id="ARBA00022737"/>
    </source>
</evidence>
<dbReference type="FunFam" id="4.10.320.10:FF:000008">
    <property type="entry name" value="Dihydrolipoamide acetyltransferase component of pyruvate dehydrogenase complex"/>
    <property type="match status" value="1"/>
</dbReference>
<dbReference type="InterPro" id="IPR011053">
    <property type="entry name" value="Single_hybrid_motif"/>
</dbReference>
<comment type="similarity">
    <text evidence="2 8">Belongs to the 2-oxoacid dehydrogenase family.</text>
</comment>
<comment type="cofactor">
    <cofactor evidence="1 8">
        <name>(R)-lipoate</name>
        <dbReference type="ChEBI" id="CHEBI:83088"/>
    </cofactor>
</comment>
<evidence type="ECO:0000256" key="1">
    <source>
        <dbReference type="ARBA" id="ARBA00001938"/>
    </source>
</evidence>
<feature type="compositionally biased region" description="Low complexity" evidence="9">
    <location>
        <begin position="246"/>
        <end position="276"/>
    </location>
</feature>
<dbReference type="InterPro" id="IPR001078">
    <property type="entry name" value="2-oxoacid_DH_actylTfrase"/>
</dbReference>
<feature type="region of interest" description="Disordered" evidence="9">
    <location>
        <begin position="208"/>
        <end position="321"/>
    </location>
</feature>
<keyword evidence="3 8" id="KW-0808">Transferase</keyword>
<keyword evidence="5 8" id="KW-0450">Lipoyl</keyword>
<dbReference type="GO" id="GO:0004742">
    <property type="term" value="F:dihydrolipoyllysine-residue acetyltransferase activity"/>
    <property type="evidence" value="ECO:0007669"/>
    <property type="project" value="UniProtKB-EC"/>
</dbReference>
<dbReference type="InterPro" id="IPR050743">
    <property type="entry name" value="2-oxoacid_DH_E2_comp"/>
</dbReference>
<evidence type="ECO:0000256" key="3">
    <source>
        <dbReference type="ARBA" id="ARBA00022679"/>
    </source>
</evidence>
<evidence type="ECO:0000313" key="13">
    <source>
        <dbReference type="Proteomes" id="UP000238362"/>
    </source>
</evidence>
<feature type="compositionally biased region" description="Low complexity" evidence="9">
    <location>
        <begin position="376"/>
        <end position="387"/>
    </location>
</feature>
<dbReference type="PROSITE" id="PS51826">
    <property type="entry name" value="PSBD"/>
    <property type="match status" value="1"/>
</dbReference>
<feature type="domain" description="Lipoyl-binding" evidence="10">
    <location>
        <begin position="149"/>
        <end position="224"/>
    </location>
</feature>
<evidence type="ECO:0000259" key="10">
    <source>
        <dbReference type="PROSITE" id="PS50968"/>
    </source>
</evidence>
<dbReference type="Pfam" id="PF00364">
    <property type="entry name" value="Biotin_lipoyl"/>
    <property type="match status" value="2"/>
</dbReference>
<organism evidence="12 13">
    <name type="scientific">Prauserella shujinwangii</name>
    <dbReference type="NCBI Taxonomy" id="1453103"/>
    <lineage>
        <taxon>Bacteria</taxon>
        <taxon>Bacillati</taxon>
        <taxon>Actinomycetota</taxon>
        <taxon>Actinomycetes</taxon>
        <taxon>Pseudonocardiales</taxon>
        <taxon>Pseudonocardiaceae</taxon>
        <taxon>Prauserella</taxon>
    </lineage>
</organism>
<dbReference type="PANTHER" id="PTHR43178:SF5">
    <property type="entry name" value="LIPOAMIDE ACYLTRANSFERASE COMPONENT OF BRANCHED-CHAIN ALPHA-KETO ACID DEHYDROGENASE COMPLEX, MITOCHONDRIAL"/>
    <property type="match status" value="1"/>
</dbReference>
<comment type="caution">
    <text evidence="12">The sequence shown here is derived from an EMBL/GenBank/DDBJ whole genome shotgun (WGS) entry which is preliminary data.</text>
</comment>
<sequence length="636" mass="68014">MAYSVTLPELGESVTEGTVTRWLKQEGDRVEVDEPLLEISTDKVDTEVPSPVAGTVQKIVAREDETVEVGGELAVIDDGSGGGGGAESAAEAARPQQEQQEQPQQQQEQQQAAPQEAQQAPQPAQREQAQPEPAAQQQQQPPSGGQGQGTPVTLPELGESVTEGTVTRWLKQVGDQVEVDEPLLEISTDKVDTEVPSPVAGTVLEISAQEDETVEVGGQLAVIGEPGAQAETPAAPAEPQQREQQARPQAPAEEPAPAAPQQQQTQPAPQQPTQPEQPERPEQPEPAPQQQAQPPAQQQAPQQQASQPSQDGAGTPYVTPLVRKLASEHDIDLNSLRGTGVGGRIRKQDVLAAVEEKQQREQQAPQPEPQAPAAPAPAAQAPAAPRPTVSESEKAALRGTVQKASRIRQITAQKTKESLQLSAQLTQVHEVDVTKIARLRQRAKEAFRQREGVNLTFLPFFAKATVEALKQHPNVNASYNEETKEITYHGAVHLGIAVDTERGLLSVVIHDAGELSLAGLAHRIADLADRARTNRIKPEELTGGTFTVTNIGSQGALFDTPIIVQPQSGILGTGAVVKRPVVSADADGNDTIAIRSMAYLPLTYDHRLIDGADAGRFLTTIKQRLEEGNFEDELGL</sequence>
<keyword evidence="13" id="KW-1185">Reference proteome</keyword>
<dbReference type="InterPro" id="IPR023213">
    <property type="entry name" value="CAT-like_dom_sf"/>
</dbReference>
<feature type="domain" description="Lipoyl-binding" evidence="10">
    <location>
        <begin position="2"/>
        <end position="77"/>
    </location>
</feature>
<keyword evidence="4" id="KW-0677">Repeat</keyword>
<dbReference type="Pfam" id="PF02817">
    <property type="entry name" value="E3_binding"/>
    <property type="match status" value="1"/>
</dbReference>
<dbReference type="EMBL" id="PVNH01000004">
    <property type="protein sequence ID" value="PRX48490.1"/>
    <property type="molecule type" value="Genomic_DNA"/>
</dbReference>
<evidence type="ECO:0000256" key="9">
    <source>
        <dbReference type="SAM" id="MobiDB-lite"/>
    </source>
</evidence>
<reference evidence="12 13" key="1">
    <citation type="submission" date="2018-03" db="EMBL/GenBank/DDBJ databases">
        <title>Genomic Encyclopedia of Type Strains, Phase III (KMG-III): the genomes of soil and plant-associated and newly described type strains.</title>
        <authorList>
            <person name="Whitman W."/>
        </authorList>
    </citation>
    <scope>NUCLEOTIDE SEQUENCE [LARGE SCALE GENOMIC DNA]</scope>
    <source>
        <strain evidence="12 13">CGMCC 4.7125</strain>
    </source>
</reference>
<dbReference type="SUPFAM" id="SSF51230">
    <property type="entry name" value="Single hybrid motif"/>
    <property type="match status" value="2"/>
</dbReference>
<dbReference type="RefSeq" id="WP_106178571.1">
    <property type="nucleotide sequence ID" value="NZ_PVNH01000004.1"/>
</dbReference>
<name>A0A2T0LWU5_9PSEU</name>
<keyword evidence="6 8" id="KW-0012">Acyltransferase</keyword>
<dbReference type="Pfam" id="PF00198">
    <property type="entry name" value="2-oxoacid_dh"/>
    <property type="match status" value="1"/>
</dbReference>
<dbReference type="PANTHER" id="PTHR43178">
    <property type="entry name" value="DIHYDROLIPOAMIDE ACETYLTRANSFERASE COMPONENT OF PYRUVATE DEHYDROGENASE COMPLEX"/>
    <property type="match status" value="1"/>
</dbReference>
<evidence type="ECO:0000256" key="2">
    <source>
        <dbReference type="ARBA" id="ARBA00007317"/>
    </source>
</evidence>
<dbReference type="GO" id="GO:0005737">
    <property type="term" value="C:cytoplasm"/>
    <property type="evidence" value="ECO:0007669"/>
    <property type="project" value="TreeGrafter"/>
</dbReference>
<feature type="compositionally biased region" description="Low complexity" evidence="9">
    <location>
        <begin position="87"/>
        <end position="143"/>
    </location>
</feature>
<dbReference type="InterPro" id="IPR014276">
    <property type="entry name" value="2-oxoglutarate_DH_E2"/>
</dbReference>
<feature type="compositionally biased region" description="Pro residues" evidence="9">
    <location>
        <begin position="366"/>
        <end position="375"/>
    </location>
</feature>
<evidence type="ECO:0000256" key="5">
    <source>
        <dbReference type="ARBA" id="ARBA00022823"/>
    </source>
</evidence>
<dbReference type="InterPro" id="IPR003016">
    <property type="entry name" value="2-oxoA_DH_lipoyl-BS"/>
</dbReference>
<dbReference type="FunFam" id="2.40.50.100:FF:000023">
    <property type="entry name" value="Dihydrolipoamide acetyltransferase component of pyruvate dehydrogenase complex"/>
    <property type="match status" value="1"/>
</dbReference>
<dbReference type="PROSITE" id="PS00189">
    <property type="entry name" value="LIPOYL"/>
    <property type="match status" value="2"/>
</dbReference>
<gene>
    <name evidence="12" type="ORF">B0I33_104307</name>
</gene>
<dbReference type="InterPro" id="IPR036625">
    <property type="entry name" value="E3-bd_dom_sf"/>
</dbReference>
<feature type="region of interest" description="Disordered" evidence="9">
    <location>
        <begin position="64"/>
        <end position="165"/>
    </location>
</feature>
<dbReference type="Proteomes" id="UP000238362">
    <property type="component" value="Unassembled WGS sequence"/>
</dbReference>
<dbReference type="GO" id="GO:0031405">
    <property type="term" value="F:lipoic acid binding"/>
    <property type="evidence" value="ECO:0007669"/>
    <property type="project" value="TreeGrafter"/>
</dbReference>
<proteinExistence type="inferred from homology"/>
<feature type="compositionally biased region" description="Low complexity" evidence="9">
    <location>
        <begin position="288"/>
        <end position="310"/>
    </location>
</feature>
<dbReference type="EC" id="2.3.1.-" evidence="8"/>
<dbReference type="Gene3D" id="3.30.559.10">
    <property type="entry name" value="Chloramphenicol acetyltransferase-like domain"/>
    <property type="match status" value="1"/>
</dbReference>
<accession>A0A2T0LWU5</accession>
<feature type="domain" description="Peripheral subunit-binding (PSBD)" evidence="11">
    <location>
        <begin position="317"/>
        <end position="354"/>
    </location>
</feature>
<dbReference type="CDD" id="cd06849">
    <property type="entry name" value="lipoyl_domain"/>
    <property type="match status" value="2"/>
</dbReference>
<dbReference type="SUPFAM" id="SSF47005">
    <property type="entry name" value="Peripheral subunit-binding domain of 2-oxo acid dehydrogenase complex"/>
    <property type="match status" value="1"/>
</dbReference>
<comment type="catalytic activity">
    <reaction evidence="7">
        <text>N(6)-[(R)-dihydrolipoyl]-L-lysyl-[protein] + acetyl-CoA = N(6)-[(R)-S(8)-acetyldihydrolipoyl]-L-lysyl-[protein] + CoA</text>
        <dbReference type="Rhea" id="RHEA:17017"/>
        <dbReference type="Rhea" id="RHEA-COMP:10475"/>
        <dbReference type="Rhea" id="RHEA-COMP:10478"/>
        <dbReference type="ChEBI" id="CHEBI:57287"/>
        <dbReference type="ChEBI" id="CHEBI:57288"/>
        <dbReference type="ChEBI" id="CHEBI:83100"/>
        <dbReference type="ChEBI" id="CHEBI:83111"/>
        <dbReference type="EC" id="2.3.1.12"/>
    </reaction>
</comment>
<protein>
    <recommendedName>
        <fullName evidence="8">Dihydrolipoamide acetyltransferase component of pyruvate dehydrogenase complex</fullName>
        <ecNumber evidence="8">2.3.1.-</ecNumber>
    </recommendedName>
</protein>
<dbReference type="NCBIfam" id="TIGR02927">
    <property type="entry name" value="SucB_Actino"/>
    <property type="match status" value="1"/>
</dbReference>
<dbReference type="PROSITE" id="PS50968">
    <property type="entry name" value="BIOTINYL_LIPOYL"/>
    <property type="match status" value="2"/>
</dbReference>
<feature type="compositionally biased region" description="Low complexity" evidence="9">
    <location>
        <begin position="228"/>
        <end position="239"/>
    </location>
</feature>
<evidence type="ECO:0000259" key="11">
    <source>
        <dbReference type="PROSITE" id="PS51826"/>
    </source>
</evidence>
<evidence type="ECO:0000256" key="8">
    <source>
        <dbReference type="RuleBase" id="RU003423"/>
    </source>
</evidence>
<evidence type="ECO:0000313" key="12">
    <source>
        <dbReference type="EMBL" id="PRX48490.1"/>
    </source>
</evidence>
<dbReference type="SUPFAM" id="SSF52777">
    <property type="entry name" value="CoA-dependent acyltransferases"/>
    <property type="match status" value="1"/>
</dbReference>
<feature type="region of interest" description="Disordered" evidence="9">
    <location>
        <begin position="354"/>
        <end position="401"/>
    </location>
</feature>
<dbReference type="Gene3D" id="4.10.320.10">
    <property type="entry name" value="E3-binding domain"/>
    <property type="match status" value="1"/>
</dbReference>
<dbReference type="InterPro" id="IPR000089">
    <property type="entry name" value="Biotin_lipoyl"/>
</dbReference>
<evidence type="ECO:0000256" key="6">
    <source>
        <dbReference type="ARBA" id="ARBA00023315"/>
    </source>
</evidence>
<dbReference type="Gene3D" id="2.40.50.100">
    <property type="match status" value="2"/>
</dbReference>
<dbReference type="OrthoDB" id="9805770at2"/>
<dbReference type="InterPro" id="IPR004167">
    <property type="entry name" value="PSBD"/>
</dbReference>